<name>A0A9N9EFW2_9GLOM</name>
<gene>
    <name evidence="2" type="ORF">PBRASI_LOCUS11509</name>
</gene>
<evidence type="ECO:0000313" key="3">
    <source>
        <dbReference type="Proteomes" id="UP000789739"/>
    </source>
</evidence>
<protein>
    <submittedName>
        <fullName evidence="2">1138_t:CDS:1</fullName>
    </submittedName>
</protein>
<evidence type="ECO:0000256" key="1">
    <source>
        <dbReference type="SAM" id="MobiDB-lite"/>
    </source>
</evidence>
<feature type="non-terminal residue" evidence="2">
    <location>
        <position position="1"/>
    </location>
</feature>
<feature type="region of interest" description="Disordered" evidence="1">
    <location>
        <begin position="15"/>
        <end position="34"/>
    </location>
</feature>
<dbReference type="EMBL" id="CAJVPI010005730">
    <property type="protein sequence ID" value="CAG8675246.1"/>
    <property type="molecule type" value="Genomic_DNA"/>
</dbReference>
<proteinExistence type="predicted"/>
<comment type="caution">
    <text evidence="2">The sequence shown here is derived from an EMBL/GenBank/DDBJ whole genome shotgun (WGS) entry which is preliminary data.</text>
</comment>
<evidence type="ECO:0000313" key="2">
    <source>
        <dbReference type="EMBL" id="CAG8675246.1"/>
    </source>
</evidence>
<dbReference type="Proteomes" id="UP000789739">
    <property type="component" value="Unassembled WGS sequence"/>
</dbReference>
<accession>A0A9N9EFW2</accession>
<keyword evidence="3" id="KW-1185">Reference proteome</keyword>
<dbReference type="AlphaFoldDB" id="A0A9N9EFW2"/>
<reference evidence="2" key="1">
    <citation type="submission" date="2021-06" db="EMBL/GenBank/DDBJ databases">
        <authorList>
            <person name="Kallberg Y."/>
            <person name="Tangrot J."/>
            <person name="Rosling A."/>
        </authorList>
    </citation>
    <scope>NUCLEOTIDE SEQUENCE</scope>
    <source>
        <strain evidence="2">BR232B</strain>
    </source>
</reference>
<sequence>SLDGHHILGASIIMHRNYHSPERSPERSSSSSSSDELIAYDLSWRSEELNSLLRDVLDKHGFE</sequence>
<organism evidence="2 3">
    <name type="scientific">Paraglomus brasilianum</name>
    <dbReference type="NCBI Taxonomy" id="144538"/>
    <lineage>
        <taxon>Eukaryota</taxon>
        <taxon>Fungi</taxon>
        <taxon>Fungi incertae sedis</taxon>
        <taxon>Mucoromycota</taxon>
        <taxon>Glomeromycotina</taxon>
        <taxon>Glomeromycetes</taxon>
        <taxon>Paraglomerales</taxon>
        <taxon>Paraglomeraceae</taxon>
        <taxon>Paraglomus</taxon>
    </lineage>
</organism>
<feature type="non-terminal residue" evidence="2">
    <location>
        <position position="63"/>
    </location>
</feature>